<keyword evidence="1" id="KW-0812">Transmembrane</keyword>
<proteinExistence type="predicted"/>
<evidence type="ECO:0000313" key="2">
    <source>
        <dbReference type="EMBL" id="JAP55445.1"/>
    </source>
</evidence>
<gene>
    <name evidence="2" type="ORF">TR167046</name>
</gene>
<evidence type="ECO:0000256" key="1">
    <source>
        <dbReference type="SAM" id="Phobius"/>
    </source>
</evidence>
<sequence>MKIHLISKVYSSPRNTNALYRFNSIECTMEWGPHMQPFLAFNKAGLRASALTTSPLLIRITCHWSYQPIYYTLLPKPISLITVLFYLLLHLQLTSMDRGLPLVHIIPFCNVYYCGFTEKASVNRLSLQG</sequence>
<name>A0A0X3PU85_SCHSO</name>
<organism evidence="2">
    <name type="scientific">Schistocephalus solidus</name>
    <name type="common">Tapeworm</name>
    <dbReference type="NCBI Taxonomy" id="70667"/>
    <lineage>
        <taxon>Eukaryota</taxon>
        <taxon>Metazoa</taxon>
        <taxon>Spiralia</taxon>
        <taxon>Lophotrochozoa</taxon>
        <taxon>Platyhelminthes</taxon>
        <taxon>Cestoda</taxon>
        <taxon>Eucestoda</taxon>
        <taxon>Diphyllobothriidea</taxon>
        <taxon>Diphyllobothriidae</taxon>
        <taxon>Schistocephalus</taxon>
    </lineage>
</organism>
<protein>
    <submittedName>
        <fullName evidence="2">Uncharacterized protein</fullName>
    </submittedName>
</protein>
<dbReference type="AlphaFoldDB" id="A0A0X3PU85"/>
<keyword evidence="1" id="KW-1133">Transmembrane helix</keyword>
<feature type="transmembrane region" description="Helical" evidence="1">
    <location>
        <begin position="69"/>
        <end position="89"/>
    </location>
</feature>
<accession>A0A0X3PU85</accession>
<keyword evidence="1" id="KW-0472">Membrane</keyword>
<reference evidence="2" key="1">
    <citation type="submission" date="2016-01" db="EMBL/GenBank/DDBJ databases">
        <title>Reference transcriptome for the parasite Schistocephalus solidus: insights into the molecular evolution of parasitism.</title>
        <authorList>
            <person name="Hebert F.O."/>
            <person name="Grambauer S."/>
            <person name="Barber I."/>
            <person name="Landry C.R."/>
            <person name="Aubin-Horth N."/>
        </authorList>
    </citation>
    <scope>NUCLEOTIDE SEQUENCE</scope>
</reference>
<dbReference type="EMBL" id="GEEE01007780">
    <property type="protein sequence ID" value="JAP55445.1"/>
    <property type="molecule type" value="Transcribed_RNA"/>
</dbReference>